<dbReference type="PIRSF" id="PIRSF016838">
    <property type="entry name" value="PafC"/>
    <property type="match status" value="1"/>
</dbReference>
<comment type="caution">
    <text evidence="5">The sequence shown here is derived from an EMBL/GenBank/DDBJ whole genome shotgun (WGS) entry which is preliminary data.</text>
</comment>
<dbReference type="InterPro" id="IPR036390">
    <property type="entry name" value="WH_DNA-bd_sf"/>
</dbReference>
<dbReference type="InterPro" id="IPR013196">
    <property type="entry name" value="HTH_11"/>
</dbReference>
<protein>
    <submittedName>
        <fullName evidence="5">Putative DNA-binding transcriptional regulator YafY</fullName>
    </submittedName>
</protein>
<feature type="domain" description="HTH deoR-type" evidence="4">
    <location>
        <begin position="4"/>
        <end position="63"/>
    </location>
</feature>
<dbReference type="PANTHER" id="PTHR34580">
    <property type="match status" value="1"/>
</dbReference>
<dbReference type="InterPro" id="IPR051534">
    <property type="entry name" value="CBASS_pafABC_assoc_protein"/>
</dbReference>
<dbReference type="InterPro" id="IPR018356">
    <property type="entry name" value="Tscrpt_reg_HTH_DeoR_CS"/>
</dbReference>
<keyword evidence="1" id="KW-0805">Transcription regulation</keyword>
<dbReference type="EMBL" id="JACCBU010000001">
    <property type="protein sequence ID" value="NYE73318.1"/>
    <property type="molecule type" value="Genomic_DNA"/>
</dbReference>
<dbReference type="Pfam" id="PF13280">
    <property type="entry name" value="WYL"/>
    <property type="match status" value="1"/>
</dbReference>
<name>A0A7Y9LDX1_9ACTN</name>
<evidence type="ECO:0000256" key="2">
    <source>
        <dbReference type="ARBA" id="ARBA00023125"/>
    </source>
</evidence>
<evidence type="ECO:0000256" key="1">
    <source>
        <dbReference type="ARBA" id="ARBA00023015"/>
    </source>
</evidence>
<dbReference type="InterPro" id="IPR026881">
    <property type="entry name" value="WYL_dom"/>
</dbReference>
<evidence type="ECO:0000259" key="4">
    <source>
        <dbReference type="PROSITE" id="PS51000"/>
    </source>
</evidence>
<dbReference type="Gene3D" id="1.10.10.10">
    <property type="entry name" value="Winged helix-like DNA-binding domain superfamily/Winged helix DNA-binding domain"/>
    <property type="match status" value="1"/>
</dbReference>
<sequence>MLETSGRLLRLLALLQSRRTWLAAELADRLEVTDRTVRRDVDRLRRLGYPVSALPGVRGGYQLGAGAELPPLLLEDDEAIAVSVGLQQATVAGLAGLDEAAIRALIKLKQVLPSRLRRRVDTISKGIGALPGGGRSADPELLLDLARAVEEHDQLRLTYRRHDGTEIRRTVEPYRVLHAGRHWYLYAWDLDRSDWRTFRLDRLGLRTPNGPKFVPRPLPDDLEHDLVRGITTSGYRYQCRLLVEASAERVREVFGPTVAAVTSLPDGRCEVTTGSASLTEIAVYVGLLEAEFTVLEPAELTDAVAAVAGRLARAASRSGPLR</sequence>
<dbReference type="InterPro" id="IPR057727">
    <property type="entry name" value="WCX_dom"/>
</dbReference>
<dbReference type="Pfam" id="PF08279">
    <property type="entry name" value="HTH_11"/>
    <property type="match status" value="1"/>
</dbReference>
<dbReference type="RefSeq" id="WP_179754731.1">
    <property type="nucleotide sequence ID" value="NZ_JACCBU010000001.1"/>
</dbReference>
<dbReference type="InterPro" id="IPR036388">
    <property type="entry name" value="WH-like_DNA-bd_sf"/>
</dbReference>
<keyword evidence="2 5" id="KW-0238">DNA-binding</keyword>
<dbReference type="InterPro" id="IPR001034">
    <property type="entry name" value="DeoR_HTH"/>
</dbReference>
<proteinExistence type="predicted"/>
<evidence type="ECO:0000313" key="6">
    <source>
        <dbReference type="Proteomes" id="UP000569914"/>
    </source>
</evidence>
<dbReference type="GO" id="GO:0003677">
    <property type="term" value="F:DNA binding"/>
    <property type="evidence" value="ECO:0007669"/>
    <property type="project" value="UniProtKB-KW"/>
</dbReference>
<dbReference type="PROSITE" id="PS00894">
    <property type="entry name" value="HTH_DEOR_1"/>
    <property type="match status" value="1"/>
</dbReference>
<dbReference type="Pfam" id="PF25583">
    <property type="entry name" value="WCX"/>
    <property type="match status" value="1"/>
</dbReference>
<keyword evidence="3" id="KW-0804">Transcription</keyword>
<reference evidence="5 6" key="1">
    <citation type="submission" date="2020-07" db="EMBL/GenBank/DDBJ databases">
        <title>Sequencing the genomes of 1000 actinobacteria strains.</title>
        <authorList>
            <person name="Klenk H.-P."/>
        </authorList>
    </citation>
    <scope>NUCLEOTIDE SEQUENCE [LARGE SCALE GENOMIC DNA]</scope>
    <source>
        <strain evidence="5 6">DSM 22083</strain>
    </source>
</reference>
<accession>A0A7Y9LDX1</accession>
<evidence type="ECO:0000256" key="3">
    <source>
        <dbReference type="ARBA" id="ARBA00023163"/>
    </source>
</evidence>
<dbReference type="GO" id="GO:0003700">
    <property type="term" value="F:DNA-binding transcription factor activity"/>
    <property type="evidence" value="ECO:0007669"/>
    <property type="project" value="InterPro"/>
</dbReference>
<dbReference type="SUPFAM" id="SSF46785">
    <property type="entry name" value="Winged helix' DNA-binding domain"/>
    <property type="match status" value="1"/>
</dbReference>
<dbReference type="InterPro" id="IPR028349">
    <property type="entry name" value="PafC-like"/>
</dbReference>
<organism evidence="5 6">
    <name type="scientific">Microlunatus parietis</name>
    <dbReference type="NCBI Taxonomy" id="682979"/>
    <lineage>
        <taxon>Bacteria</taxon>
        <taxon>Bacillati</taxon>
        <taxon>Actinomycetota</taxon>
        <taxon>Actinomycetes</taxon>
        <taxon>Propionibacteriales</taxon>
        <taxon>Propionibacteriaceae</taxon>
        <taxon>Microlunatus</taxon>
    </lineage>
</organism>
<keyword evidence="6" id="KW-1185">Reference proteome</keyword>
<evidence type="ECO:0000313" key="5">
    <source>
        <dbReference type="EMBL" id="NYE73318.1"/>
    </source>
</evidence>
<dbReference type="PROSITE" id="PS52050">
    <property type="entry name" value="WYL"/>
    <property type="match status" value="1"/>
</dbReference>
<gene>
    <name evidence="5" type="ORF">BKA15_004647</name>
</gene>
<dbReference type="AlphaFoldDB" id="A0A7Y9LDX1"/>
<dbReference type="PANTHER" id="PTHR34580:SF3">
    <property type="entry name" value="PROTEIN PAFB"/>
    <property type="match status" value="1"/>
</dbReference>
<dbReference type="Proteomes" id="UP000569914">
    <property type="component" value="Unassembled WGS sequence"/>
</dbReference>
<dbReference type="PROSITE" id="PS51000">
    <property type="entry name" value="HTH_DEOR_2"/>
    <property type="match status" value="1"/>
</dbReference>